<dbReference type="InterPro" id="IPR036388">
    <property type="entry name" value="WH-like_DNA-bd_sf"/>
</dbReference>
<evidence type="ECO:0000256" key="2">
    <source>
        <dbReference type="ARBA" id="ARBA00023163"/>
    </source>
</evidence>
<proteinExistence type="predicted"/>
<dbReference type="InterPro" id="IPR036390">
    <property type="entry name" value="WH_DNA-bd_sf"/>
</dbReference>
<dbReference type="Pfam" id="PF09339">
    <property type="entry name" value="HTH_IclR"/>
    <property type="match status" value="1"/>
</dbReference>
<dbReference type="Gene3D" id="1.10.10.10">
    <property type="entry name" value="Winged helix-like DNA-binding domain superfamily/Winged helix DNA-binding domain"/>
    <property type="match status" value="1"/>
</dbReference>
<dbReference type="GO" id="GO:0003677">
    <property type="term" value="F:DNA binding"/>
    <property type="evidence" value="ECO:0007669"/>
    <property type="project" value="InterPro"/>
</dbReference>
<evidence type="ECO:0000313" key="5">
    <source>
        <dbReference type="Proteomes" id="UP000323876"/>
    </source>
</evidence>
<keyword evidence="5" id="KW-1185">Reference proteome</keyword>
<dbReference type="SUPFAM" id="SSF55781">
    <property type="entry name" value="GAF domain-like"/>
    <property type="match status" value="1"/>
</dbReference>
<dbReference type="InterPro" id="IPR029016">
    <property type="entry name" value="GAF-like_dom_sf"/>
</dbReference>
<keyword evidence="1" id="KW-0805">Transcription regulation</keyword>
<sequence length="271" mass="28439">MRLRIWLSAGPSVGDRRWSIVTLRGSAARGGGGRRNSAPVVNALKVLEAVAARGPGVTVRELGDALGMSAATTYDTVNTLVQQGYLTRLPDLSGFALGAKAAGLRGGIERPVVTVATPLPARVSALLGELRRTERGGIHLMGYQRGDAAVPAVLVLDADPDVPLVTADLLIRDPHHSAPGRLILAEHHRDPETRSRGFAVHLDPAQPLAGCLAVPVRGSDATLLAGLTLSTTAARLERPETLVRQLRPIGHRLGRELDAARTAADGASYSS</sequence>
<dbReference type="AlphaFoldDB" id="A0A5N0EKD9"/>
<keyword evidence="2" id="KW-0804">Transcription</keyword>
<protein>
    <submittedName>
        <fullName evidence="4">Helix-turn-helix domain-containing protein</fullName>
    </submittedName>
</protein>
<evidence type="ECO:0000256" key="1">
    <source>
        <dbReference type="ARBA" id="ARBA00023015"/>
    </source>
</evidence>
<dbReference type="PANTHER" id="PTHR30136">
    <property type="entry name" value="HELIX-TURN-HELIX TRANSCRIPTIONAL REGULATOR, ICLR FAMILY"/>
    <property type="match status" value="1"/>
</dbReference>
<reference evidence="4 5" key="1">
    <citation type="submission" date="2019-09" db="EMBL/GenBank/DDBJ databases">
        <authorList>
            <person name="Wang X."/>
        </authorList>
    </citation>
    <scope>NUCLEOTIDE SEQUENCE [LARGE SCALE GENOMIC DNA]</scope>
    <source>
        <strain evidence="4 5">CICC 11023</strain>
    </source>
</reference>
<dbReference type="SUPFAM" id="SSF46785">
    <property type="entry name" value="Winged helix' DNA-binding domain"/>
    <property type="match status" value="1"/>
</dbReference>
<dbReference type="OrthoDB" id="5242615at2"/>
<dbReference type="PANTHER" id="PTHR30136:SF24">
    <property type="entry name" value="HTH-TYPE TRANSCRIPTIONAL REPRESSOR ALLR"/>
    <property type="match status" value="1"/>
</dbReference>
<name>A0A5N0EKD9_9NOCA</name>
<organism evidence="4 5">
    <name type="scientific">Nocardia colli</name>
    <dbReference type="NCBI Taxonomy" id="2545717"/>
    <lineage>
        <taxon>Bacteria</taxon>
        <taxon>Bacillati</taxon>
        <taxon>Actinomycetota</taxon>
        <taxon>Actinomycetes</taxon>
        <taxon>Mycobacteriales</taxon>
        <taxon>Nocardiaceae</taxon>
        <taxon>Nocardia</taxon>
    </lineage>
</organism>
<dbReference type="SMART" id="SM00346">
    <property type="entry name" value="HTH_ICLR"/>
    <property type="match status" value="1"/>
</dbReference>
<comment type="caution">
    <text evidence="4">The sequence shown here is derived from an EMBL/GenBank/DDBJ whole genome shotgun (WGS) entry which is preliminary data.</text>
</comment>
<feature type="domain" description="HTH iclR-type" evidence="3">
    <location>
        <begin position="37"/>
        <end position="99"/>
    </location>
</feature>
<dbReference type="Gene3D" id="3.30.450.40">
    <property type="match status" value="1"/>
</dbReference>
<evidence type="ECO:0000313" key="4">
    <source>
        <dbReference type="EMBL" id="KAA8889463.1"/>
    </source>
</evidence>
<evidence type="ECO:0000259" key="3">
    <source>
        <dbReference type="PROSITE" id="PS51077"/>
    </source>
</evidence>
<dbReference type="InterPro" id="IPR050707">
    <property type="entry name" value="HTH_MetabolicPath_Reg"/>
</dbReference>
<dbReference type="EMBL" id="VXLC01000003">
    <property type="protein sequence ID" value="KAA8889463.1"/>
    <property type="molecule type" value="Genomic_DNA"/>
</dbReference>
<gene>
    <name evidence="4" type="ORF">F3087_11100</name>
</gene>
<dbReference type="Proteomes" id="UP000323876">
    <property type="component" value="Unassembled WGS sequence"/>
</dbReference>
<dbReference type="PROSITE" id="PS51077">
    <property type="entry name" value="HTH_ICLR"/>
    <property type="match status" value="1"/>
</dbReference>
<accession>A0A5N0EKD9</accession>
<dbReference type="GO" id="GO:0045892">
    <property type="term" value="P:negative regulation of DNA-templated transcription"/>
    <property type="evidence" value="ECO:0007669"/>
    <property type="project" value="TreeGrafter"/>
</dbReference>
<dbReference type="InterPro" id="IPR005471">
    <property type="entry name" value="Tscrpt_reg_IclR_N"/>
</dbReference>
<dbReference type="GO" id="GO:0003700">
    <property type="term" value="F:DNA-binding transcription factor activity"/>
    <property type="evidence" value="ECO:0007669"/>
    <property type="project" value="TreeGrafter"/>
</dbReference>